<dbReference type="Gene3D" id="3.90.180.10">
    <property type="entry name" value="Medium-chain alcohol dehydrogenases, catalytic domain"/>
    <property type="match status" value="1"/>
</dbReference>
<dbReference type="OrthoDB" id="1879366at2759"/>
<dbReference type="Pfam" id="PF00107">
    <property type="entry name" value="ADH_zinc_N"/>
    <property type="match status" value="1"/>
</dbReference>
<evidence type="ECO:0000259" key="6">
    <source>
        <dbReference type="Pfam" id="PF00107"/>
    </source>
</evidence>
<dbReference type="InterPro" id="IPR002328">
    <property type="entry name" value="ADH_Zn_CS"/>
</dbReference>
<evidence type="ECO:0000256" key="1">
    <source>
        <dbReference type="ARBA" id="ARBA00001947"/>
    </source>
</evidence>
<dbReference type="InterPro" id="IPR013149">
    <property type="entry name" value="ADH-like_C"/>
</dbReference>
<dbReference type="InterPro" id="IPR011032">
    <property type="entry name" value="GroES-like_sf"/>
</dbReference>
<sequence>MIKYILIYYETNFKANLTSICGSDIHAANGSSGRHYAPVAVGHEIVGKVVKVGCKASSKLKLGDRVGVGARYFYCKNCDACKRGLKNNCLKCIGTIFDVDKGSGVSTQGGDAFHNRNDGDLAFQIPKSLETNEAAPLLCGGITGFAPLLDNNVTKVTKIGIVGVGGIGHMAIQFAKALGAEVTTISRTRSKEEDAKKLGATRFVASGDPESMKEHKGTLDNILNTSSSLSQSAIEPLVVLLRPSGTIVVISTPFKLNFAAEHNIKPWVATFDINEKDLCEARVHVESSKVRYRAVMTAFDKFFAGSRQ</sequence>
<dbReference type="Pfam" id="PF08240">
    <property type="entry name" value="ADH_N"/>
    <property type="match status" value="1"/>
</dbReference>
<accession>A0A1E4TA17</accession>
<feature type="domain" description="Alcohol dehydrogenase-like C-terminal" evidence="6">
    <location>
        <begin position="166"/>
        <end position="255"/>
    </location>
</feature>
<dbReference type="PROSITE" id="PS00059">
    <property type="entry name" value="ADH_ZINC"/>
    <property type="match status" value="1"/>
</dbReference>
<comment type="cofactor">
    <cofactor evidence="1 5">
        <name>Zn(2+)</name>
        <dbReference type="ChEBI" id="CHEBI:29105"/>
    </cofactor>
</comment>
<dbReference type="GO" id="GO:0008270">
    <property type="term" value="F:zinc ion binding"/>
    <property type="evidence" value="ECO:0007669"/>
    <property type="project" value="InterPro"/>
</dbReference>
<dbReference type="GO" id="GO:0016616">
    <property type="term" value="F:oxidoreductase activity, acting on the CH-OH group of donors, NAD or NADP as acceptor"/>
    <property type="evidence" value="ECO:0007669"/>
    <property type="project" value="InterPro"/>
</dbReference>
<evidence type="ECO:0000256" key="4">
    <source>
        <dbReference type="ARBA" id="ARBA00023002"/>
    </source>
</evidence>
<dbReference type="InterPro" id="IPR013154">
    <property type="entry name" value="ADH-like_N"/>
</dbReference>
<dbReference type="SUPFAM" id="SSF51735">
    <property type="entry name" value="NAD(P)-binding Rossmann-fold domains"/>
    <property type="match status" value="1"/>
</dbReference>
<evidence type="ECO:0000313" key="9">
    <source>
        <dbReference type="Proteomes" id="UP000095023"/>
    </source>
</evidence>
<organism evidence="8 9">
    <name type="scientific">Tortispora caseinolytica NRRL Y-17796</name>
    <dbReference type="NCBI Taxonomy" id="767744"/>
    <lineage>
        <taxon>Eukaryota</taxon>
        <taxon>Fungi</taxon>
        <taxon>Dikarya</taxon>
        <taxon>Ascomycota</taxon>
        <taxon>Saccharomycotina</taxon>
        <taxon>Trigonopsidomycetes</taxon>
        <taxon>Trigonopsidales</taxon>
        <taxon>Trigonopsidaceae</taxon>
        <taxon>Tortispora</taxon>
    </lineage>
</organism>
<dbReference type="InterPro" id="IPR036291">
    <property type="entry name" value="NAD(P)-bd_dom_sf"/>
</dbReference>
<gene>
    <name evidence="8" type="ORF">CANCADRAFT_148259</name>
</gene>
<dbReference type="EMBL" id="KV453843">
    <property type="protein sequence ID" value="ODV88498.1"/>
    <property type="molecule type" value="Genomic_DNA"/>
</dbReference>
<keyword evidence="9" id="KW-1185">Reference proteome</keyword>
<dbReference type="Proteomes" id="UP000095023">
    <property type="component" value="Unassembled WGS sequence"/>
</dbReference>
<evidence type="ECO:0000256" key="5">
    <source>
        <dbReference type="RuleBase" id="RU361277"/>
    </source>
</evidence>
<protein>
    <recommendedName>
        <fullName evidence="10">Enoyl reductase (ER) domain-containing protein</fullName>
    </recommendedName>
</protein>
<dbReference type="InterPro" id="IPR047109">
    <property type="entry name" value="CAD-like"/>
</dbReference>
<comment type="similarity">
    <text evidence="5">Belongs to the zinc-containing alcohol dehydrogenase family.</text>
</comment>
<dbReference type="Gene3D" id="3.40.50.720">
    <property type="entry name" value="NAD(P)-binding Rossmann-like Domain"/>
    <property type="match status" value="1"/>
</dbReference>
<proteinExistence type="inferred from homology"/>
<keyword evidence="4" id="KW-0560">Oxidoreductase</keyword>
<name>A0A1E4TA17_9ASCO</name>
<evidence type="ECO:0008006" key="10">
    <source>
        <dbReference type="Google" id="ProtNLM"/>
    </source>
</evidence>
<evidence type="ECO:0000256" key="3">
    <source>
        <dbReference type="ARBA" id="ARBA00022833"/>
    </source>
</evidence>
<evidence type="ECO:0000259" key="7">
    <source>
        <dbReference type="Pfam" id="PF08240"/>
    </source>
</evidence>
<dbReference type="FunFam" id="3.40.50.720:FF:000022">
    <property type="entry name" value="Cinnamyl alcohol dehydrogenase"/>
    <property type="match status" value="1"/>
</dbReference>
<keyword evidence="3 5" id="KW-0862">Zinc</keyword>
<feature type="domain" description="Alcohol dehydrogenase-like N-terminal" evidence="7">
    <location>
        <begin position="14"/>
        <end position="102"/>
    </location>
</feature>
<dbReference type="PANTHER" id="PTHR42683">
    <property type="entry name" value="ALDEHYDE REDUCTASE"/>
    <property type="match status" value="1"/>
</dbReference>
<evidence type="ECO:0000313" key="8">
    <source>
        <dbReference type="EMBL" id="ODV88498.1"/>
    </source>
</evidence>
<dbReference type="SUPFAM" id="SSF50129">
    <property type="entry name" value="GroES-like"/>
    <property type="match status" value="1"/>
</dbReference>
<evidence type="ECO:0000256" key="2">
    <source>
        <dbReference type="ARBA" id="ARBA00022723"/>
    </source>
</evidence>
<dbReference type="AlphaFoldDB" id="A0A1E4TA17"/>
<keyword evidence="2 5" id="KW-0479">Metal-binding</keyword>
<reference evidence="9" key="1">
    <citation type="submission" date="2016-02" db="EMBL/GenBank/DDBJ databases">
        <title>Comparative genomics of biotechnologically important yeasts.</title>
        <authorList>
            <consortium name="DOE Joint Genome Institute"/>
            <person name="Riley R."/>
            <person name="Haridas S."/>
            <person name="Wolfe K.H."/>
            <person name="Lopes M.R."/>
            <person name="Hittinger C.T."/>
            <person name="Goker M."/>
            <person name="Salamov A."/>
            <person name="Wisecaver J."/>
            <person name="Long T.M."/>
            <person name="Aerts A.L."/>
            <person name="Barry K."/>
            <person name="Choi C."/>
            <person name="Clum A."/>
            <person name="Coughlan A.Y."/>
            <person name="Deshpande S."/>
            <person name="Douglass A.P."/>
            <person name="Hanson S.J."/>
            <person name="Klenk H.-P."/>
            <person name="Labutti K."/>
            <person name="Lapidus A."/>
            <person name="Lindquist E."/>
            <person name="Lipzen A."/>
            <person name="Meier-Kolthoff J.P."/>
            <person name="Ohm R.A."/>
            <person name="Otillar R.P."/>
            <person name="Pangilinan J."/>
            <person name="Peng Y."/>
            <person name="Rokas A."/>
            <person name="Rosa C.A."/>
            <person name="Scheuner C."/>
            <person name="Sibirny A.A."/>
            <person name="Slot J.C."/>
            <person name="Stielow J.B."/>
            <person name="Sun H."/>
            <person name="Kurtzman C.P."/>
            <person name="Blackwell M."/>
            <person name="Jeffries T.W."/>
            <person name="Grigoriev I.V."/>
        </authorList>
    </citation>
    <scope>NUCLEOTIDE SEQUENCE [LARGE SCALE GENOMIC DNA]</scope>
    <source>
        <strain evidence="9">NRRL Y-17796</strain>
    </source>
</reference>